<proteinExistence type="predicted"/>
<comment type="caution">
    <text evidence="4">The sequence shown here is derived from an EMBL/GenBank/DDBJ whole genome shotgun (WGS) entry which is preliminary data.</text>
</comment>
<dbReference type="InterPro" id="IPR016195">
    <property type="entry name" value="Pol/histidinol_Pase-like"/>
</dbReference>
<dbReference type="InterPro" id="IPR003141">
    <property type="entry name" value="Pol/His_phosphatase_N"/>
</dbReference>
<evidence type="ECO:0000313" key="5">
    <source>
        <dbReference type="Proteomes" id="UP000051679"/>
    </source>
</evidence>
<dbReference type="EMBL" id="AYYO01000030">
    <property type="protein sequence ID" value="KRM55123.1"/>
    <property type="molecule type" value="Genomic_DNA"/>
</dbReference>
<dbReference type="NCBIfam" id="NF045780">
    <property type="entry name" value="TrlF_fam_ATP"/>
    <property type="match status" value="1"/>
</dbReference>
<evidence type="ECO:0000313" key="4">
    <source>
        <dbReference type="EMBL" id="KRM55123.1"/>
    </source>
</evidence>
<evidence type="ECO:0000256" key="2">
    <source>
        <dbReference type="SAM" id="MobiDB-lite"/>
    </source>
</evidence>
<dbReference type="PATRIC" id="fig|1291052.5.peg.1598"/>
<feature type="coiled-coil region" evidence="1">
    <location>
        <begin position="594"/>
        <end position="625"/>
    </location>
</feature>
<name>A0A0R1ZVS2_9LACO</name>
<dbReference type="STRING" id="1291052.FC18_GL001570"/>
<dbReference type="InterPro" id="IPR054787">
    <property type="entry name" value="TrlF_ATPase"/>
</dbReference>
<dbReference type="SUPFAM" id="SSF52540">
    <property type="entry name" value="P-loop containing nucleoside triphosphate hydrolases"/>
    <property type="match status" value="1"/>
</dbReference>
<protein>
    <recommendedName>
        <fullName evidence="3">Polymerase/histidinol phosphatase N-terminal domain-containing protein</fullName>
    </recommendedName>
</protein>
<reference evidence="4 5" key="1">
    <citation type="journal article" date="2015" name="Genome Announc.">
        <title>Expanding the biotechnology potential of lactobacilli through comparative genomics of 213 strains and associated genera.</title>
        <authorList>
            <person name="Sun Z."/>
            <person name="Harris H.M."/>
            <person name="McCann A."/>
            <person name="Guo C."/>
            <person name="Argimon S."/>
            <person name="Zhang W."/>
            <person name="Yang X."/>
            <person name="Jeffery I.B."/>
            <person name="Cooney J.C."/>
            <person name="Kagawa T.F."/>
            <person name="Liu W."/>
            <person name="Song Y."/>
            <person name="Salvetti E."/>
            <person name="Wrobel A."/>
            <person name="Rasinkangas P."/>
            <person name="Parkhill J."/>
            <person name="Rea M.C."/>
            <person name="O'Sullivan O."/>
            <person name="Ritari J."/>
            <person name="Douillard F.P."/>
            <person name="Paul Ross R."/>
            <person name="Yang R."/>
            <person name="Briner A.E."/>
            <person name="Felis G.E."/>
            <person name="de Vos W.M."/>
            <person name="Barrangou R."/>
            <person name="Klaenhammer T.R."/>
            <person name="Caufield P.W."/>
            <person name="Cui Y."/>
            <person name="Zhang H."/>
            <person name="O'Toole P.W."/>
        </authorList>
    </citation>
    <scope>NUCLEOTIDE SEQUENCE [LARGE SCALE GENOMIC DNA]</scope>
    <source>
        <strain evidence="4 5">DSM 20505</strain>
    </source>
</reference>
<keyword evidence="1" id="KW-0175">Coiled coil</keyword>
<accession>A0A0R1ZVS2</accession>
<sequence length="977" mass="109948">MMKRGSCMSAIGSIWHKWDLHVHTASSYDSKYNAADHDIKLVSAWVKHGISAAAITDHGVIDEERIANIRKIISDRNLNITVFPGVELRTDTASSNLHVIGIFSEMSDLHALAEDFRAFARRHNLIDNPQTAYVSLPDIVKFVRDEQHGLISVHDGKKSNGLGKATGLSGSKDDPNRDFKTLLRHDFRSQVDFLDTNSEQSAEALVAYVCTGDLDGLPVTVNSDIHSPKAYQAEAVTWIKAELTFDGLREAFSQPAGRISFKVIPKELQDQGLRKNSTISEIDVRSDDGKSDWYGNSLQLPLNPGLVTIIGNKGAGKSALADVLGLDGRSRNLNDASFLSKHRFNDKSRYGSRFSSRLRWCDGTEDDWLKLDQKPSSTNGKVEFLPQSYIEKIASSVSDEELSKEIQKIVFDALPKSKRLGQRSWAALIEKLEQKYTTSIQDARTRLQKVNIDILQFESKLKVSYLEERQEKLHTIQAQIKSMESNPPKKPLIENPESDESEKRQSLVDKLKTNKRLKETEEKEQGNISQFILDLNELQNNADKVVNTISEYNKTVKKFVEKYSTLLPNLTEITELTETMQITANISSNRQSSLSKNQAAAENKKSQLQNAIDETAKEIETSNKEINRRDSKMSIQGKQQAQYHDALEAWNSKLSLLKIGDEGLDTDSEKSVLEEIQNCTEKIPNQIAELYKQRHSLVEQILDLIKEKGRQLDGLYLDAKQYIDVLNNVDQQNGINTEQDSGVEFVGSIQPVSGFVQTILSNVDGRKAGKLRGSSEAADFINSELDKTDVSISNQVIDFIEAVLYQNDPKTSRPDFDGLEGIFRDRATAYDYLFGLEFLDAELRLMYNKRPLQALSAGEKGLVLLIFYLGLSRREYPLVIDQPEDNLDNQSIFKHLVPYLRYAKTQRQIIVVTHNPNIAIAADADQVIVATMDKNTNTFGFISGALEDKDINTQIVDVLEGTKPAFDLRDRRYSLFE</sequence>
<feature type="region of interest" description="Disordered" evidence="2">
    <location>
        <begin position="479"/>
        <end position="507"/>
    </location>
</feature>
<dbReference type="SUPFAM" id="SSF89550">
    <property type="entry name" value="PHP domain-like"/>
    <property type="match status" value="1"/>
</dbReference>
<gene>
    <name evidence="4" type="ORF">FC18_GL001570</name>
</gene>
<evidence type="ECO:0000256" key="1">
    <source>
        <dbReference type="SAM" id="Coils"/>
    </source>
</evidence>
<organism evidence="4 5">
    <name type="scientific">Lacticaseibacillus sharpeae JCM 1186 = DSM 20505</name>
    <dbReference type="NCBI Taxonomy" id="1291052"/>
    <lineage>
        <taxon>Bacteria</taxon>
        <taxon>Bacillati</taxon>
        <taxon>Bacillota</taxon>
        <taxon>Bacilli</taxon>
        <taxon>Lactobacillales</taxon>
        <taxon>Lactobacillaceae</taxon>
        <taxon>Lacticaseibacillus</taxon>
    </lineage>
</organism>
<dbReference type="SMART" id="SM00481">
    <property type="entry name" value="POLIIIAc"/>
    <property type="match status" value="1"/>
</dbReference>
<keyword evidence="5" id="KW-1185">Reference proteome</keyword>
<dbReference type="InterPro" id="IPR027417">
    <property type="entry name" value="P-loop_NTPase"/>
</dbReference>
<dbReference type="Proteomes" id="UP000051679">
    <property type="component" value="Unassembled WGS sequence"/>
</dbReference>
<dbReference type="AlphaFoldDB" id="A0A0R1ZVS2"/>
<dbReference type="Gene3D" id="3.40.50.300">
    <property type="entry name" value="P-loop containing nucleotide triphosphate hydrolases"/>
    <property type="match status" value="2"/>
</dbReference>
<feature type="domain" description="Polymerase/histidinol phosphatase N-terminal" evidence="3">
    <location>
        <begin position="18"/>
        <end position="92"/>
    </location>
</feature>
<dbReference type="Gene3D" id="3.20.20.140">
    <property type="entry name" value="Metal-dependent hydrolases"/>
    <property type="match status" value="1"/>
</dbReference>
<evidence type="ECO:0000259" key="3">
    <source>
        <dbReference type="SMART" id="SM00481"/>
    </source>
</evidence>